<feature type="domain" description="Alginate lyase 2" evidence="2">
    <location>
        <begin position="44"/>
        <end position="188"/>
    </location>
</feature>
<dbReference type="SUPFAM" id="SSF49899">
    <property type="entry name" value="Concanavalin A-like lectins/glucanases"/>
    <property type="match status" value="1"/>
</dbReference>
<evidence type="ECO:0000313" key="4">
    <source>
        <dbReference type="Proteomes" id="UP000236161"/>
    </source>
</evidence>
<dbReference type="OrthoDB" id="4221926at2759"/>
<evidence type="ECO:0000256" key="1">
    <source>
        <dbReference type="SAM" id="SignalP"/>
    </source>
</evidence>
<keyword evidence="1" id="KW-0732">Signal</keyword>
<proteinExistence type="predicted"/>
<dbReference type="STRING" id="1088818.A0A2I0B148"/>
<evidence type="ECO:0000313" key="3">
    <source>
        <dbReference type="EMBL" id="PKA61521.1"/>
    </source>
</evidence>
<dbReference type="EMBL" id="KZ451929">
    <property type="protein sequence ID" value="PKA61521.1"/>
    <property type="molecule type" value="Genomic_DNA"/>
</dbReference>
<dbReference type="PANTHER" id="PTHR33681">
    <property type="entry name" value="BINDING PROTEIN, PUTATIVE, EXPRESSED-RELATED"/>
    <property type="match status" value="1"/>
</dbReference>
<protein>
    <submittedName>
        <fullName evidence="3">Citrate-binding protein</fullName>
    </submittedName>
</protein>
<accession>A0A2I0B148</accession>
<dbReference type="InterPro" id="IPR013320">
    <property type="entry name" value="ConA-like_dom_sf"/>
</dbReference>
<dbReference type="Proteomes" id="UP000236161">
    <property type="component" value="Unassembled WGS sequence"/>
</dbReference>
<dbReference type="AlphaFoldDB" id="A0A2I0B148"/>
<feature type="chain" id="PRO_5014174882" evidence="1">
    <location>
        <begin position="31"/>
        <end position="245"/>
    </location>
</feature>
<sequence>MGSPSLSWFLLATFMACSSCLLDFPSVVAADPTDGFDPVPLTDSNLAFQKPYDVPLQKRYSFVDGVRRFWVYSNDKSYKPDSPTHPRTEIRIKGYDYSSGIWQFEGDLFVPQNTTGVAVMQIHRANGDEPATTLMLMVFDGELRFYSGSRVVESDIYNRWMKLNVIHDVVNNKHTIYIDGIQKLEVEGKGSDQDIIFLTLSAICHPSSNSLVWRDDQLILTEKILQQPFGVQHLRAGPTVTARHT</sequence>
<dbReference type="InterPro" id="IPR014895">
    <property type="entry name" value="Alginate_lyase_2"/>
</dbReference>
<feature type="signal peptide" evidence="1">
    <location>
        <begin position="1"/>
        <end position="30"/>
    </location>
</feature>
<name>A0A2I0B148_9ASPA</name>
<evidence type="ECO:0000259" key="2">
    <source>
        <dbReference type="Pfam" id="PF08787"/>
    </source>
</evidence>
<dbReference type="Pfam" id="PF08787">
    <property type="entry name" value="Alginate_lyase2"/>
    <property type="match status" value="1"/>
</dbReference>
<dbReference type="PANTHER" id="PTHR33681:SF4">
    <property type="entry name" value="OS12G0171100 PROTEIN"/>
    <property type="match status" value="1"/>
</dbReference>
<organism evidence="3 4">
    <name type="scientific">Apostasia shenzhenica</name>
    <dbReference type="NCBI Taxonomy" id="1088818"/>
    <lineage>
        <taxon>Eukaryota</taxon>
        <taxon>Viridiplantae</taxon>
        <taxon>Streptophyta</taxon>
        <taxon>Embryophyta</taxon>
        <taxon>Tracheophyta</taxon>
        <taxon>Spermatophyta</taxon>
        <taxon>Magnoliopsida</taxon>
        <taxon>Liliopsida</taxon>
        <taxon>Asparagales</taxon>
        <taxon>Orchidaceae</taxon>
        <taxon>Apostasioideae</taxon>
        <taxon>Apostasia</taxon>
    </lineage>
</organism>
<gene>
    <name evidence="3" type="primary">CBP</name>
    <name evidence="3" type="ORF">AXF42_Ash018808</name>
</gene>
<keyword evidence="4" id="KW-1185">Reference proteome</keyword>
<reference evidence="3 4" key="1">
    <citation type="journal article" date="2017" name="Nature">
        <title>The Apostasia genome and the evolution of orchids.</title>
        <authorList>
            <person name="Zhang G.Q."/>
            <person name="Liu K.W."/>
            <person name="Li Z."/>
            <person name="Lohaus R."/>
            <person name="Hsiao Y.Y."/>
            <person name="Niu S.C."/>
            <person name="Wang J.Y."/>
            <person name="Lin Y.C."/>
            <person name="Xu Q."/>
            <person name="Chen L.J."/>
            <person name="Yoshida K."/>
            <person name="Fujiwara S."/>
            <person name="Wang Z.W."/>
            <person name="Zhang Y.Q."/>
            <person name="Mitsuda N."/>
            <person name="Wang M."/>
            <person name="Liu G.H."/>
            <person name="Pecoraro L."/>
            <person name="Huang H.X."/>
            <person name="Xiao X.J."/>
            <person name="Lin M."/>
            <person name="Wu X.Y."/>
            <person name="Wu W.L."/>
            <person name="Chen Y.Y."/>
            <person name="Chang S.B."/>
            <person name="Sakamoto S."/>
            <person name="Ohme-Takagi M."/>
            <person name="Yagi M."/>
            <person name="Zeng S.J."/>
            <person name="Shen C.Y."/>
            <person name="Yeh C.M."/>
            <person name="Luo Y.B."/>
            <person name="Tsai W.C."/>
            <person name="Van de Peer Y."/>
            <person name="Liu Z.J."/>
        </authorList>
    </citation>
    <scope>NUCLEOTIDE SEQUENCE [LARGE SCALE GENOMIC DNA]</scope>
    <source>
        <strain evidence="4">cv. Shenzhen</strain>
        <tissue evidence="3">Stem</tissue>
    </source>
</reference>